<keyword evidence="2" id="KW-0732">Signal</keyword>
<dbReference type="AlphaFoldDB" id="L0MXQ3"/>
<feature type="signal peptide" evidence="2">
    <location>
        <begin position="1"/>
        <end position="20"/>
    </location>
</feature>
<feature type="compositionally biased region" description="Low complexity" evidence="1">
    <location>
        <begin position="86"/>
        <end position="113"/>
    </location>
</feature>
<organism evidence="3">
    <name type="scientific">Lutzomyia ayacuchensis</name>
    <name type="common">Sand fly</name>
    <dbReference type="NCBI Taxonomy" id="252632"/>
    <lineage>
        <taxon>Eukaryota</taxon>
        <taxon>Metazoa</taxon>
        <taxon>Ecdysozoa</taxon>
        <taxon>Arthropoda</taxon>
        <taxon>Hexapoda</taxon>
        <taxon>Insecta</taxon>
        <taxon>Pterygota</taxon>
        <taxon>Neoptera</taxon>
        <taxon>Endopterygota</taxon>
        <taxon>Diptera</taxon>
        <taxon>Nematocera</taxon>
        <taxon>Psychodoidea</taxon>
        <taxon>Psychodidae</taxon>
        <taxon>Lutzomyia</taxon>
        <taxon>Helcocyrtomyia</taxon>
    </lineage>
</organism>
<evidence type="ECO:0000256" key="1">
    <source>
        <dbReference type="SAM" id="MobiDB-lite"/>
    </source>
</evidence>
<protein>
    <submittedName>
        <fullName evidence="3">Uncharacterized protein</fullName>
    </submittedName>
</protein>
<reference evidence="3" key="1">
    <citation type="journal article" date="2013" name="Infect. Genet. Evol.">
        <title>Analysis of salivary gland transcripts of the sand fly Lutzomyia ayacuchensis, a vector of Andean-type cutaneous leishmaniasis.</title>
        <authorList>
            <person name="Kato H."/>
            <person name="Jochim R.C."/>
            <person name="Gomez E.A."/>
            <person name="Uezato H."/>
            <person name="Mimori T."/>
            <person name="Korenaga M."/>
            <person name="Sakurai T."/>
            <person name="Katakura K."/>
            <person name="Valenzuela J.G."/>
            <person name="Hashiguchi Y."/>
        </authorList>
    </citation>
    <scope>NUCLEOTIDE SEQUENCE</scope>
    <source>
        <tissue evidence="3">Salivary gland</tissue>
    </source>
</reference>
<name>L0MXQ3_LUTAY</name>
<evidence type="ECO:0000313" key="3">
    <source>
        <dbReference type="EMBL" id="BAM69093.1"/>
    </source>
</evidence>
<dbReference type="EMBL" id="AK416752">
    <property type="protein sequence ID" value="BAM69093.1"/>
    <property type="molecule type" value="mRNA"/>
</dbReference>
<sequence>MNKIILISLALAVLVLCIQAKPRDTVQTLDYEDFIAAYIQRQNANDVRNKRGLEKAIASFTDGFKVLIKFELPKFNLPKIPGLPGSSGSSDGSSGSSDGSSGSSDGSSGSSDGSSGGGPDNSKGDSEKSKEQKKD</sequence>
<feature type="compositionally biased region" description="Basic and acidic residues" evidence="1">
    <location>
        <begin position="122"/>
        <end position="135"/>
    </location>
</feature>
<accession>L0MXQ3</accession>
<feature type="chain" id="PRO_5003946307" evidence="2">
    <location>
        <begin position="21"/>
        <end position="135"/>
    </location>
</feature>
<feature type="region of interest" description="Disordered" evidence="1">
    <location>
        <begin position="81"/>
        <end position="135"/>
    </location>
</feature>
<proteinExistence type="evidence at transcript level"/>
<evidence type="ECO:0000256" key="2">
    <source>
        <dbReference type="SAM" id="SignalP"/>
    </source>
</evidence>